<dbReference type="PANTHER" id="PTHR33285:SF55">
    <property type="entry name" value="PHYTOSULFOKINES 3"/>
    <property type="match status" value="1"/>
</dbReference>
<evidence type="ECO:0000256" key="1">
    <source>
        <dbReference type="ARBA" id="ARBA00004613"/>
    </source>
</evidence>
<protein>
    <recommendedName>
        <fullName evidence="9">Phytosulfokine</fullName>
    </recommendedName>
    <component>
        <recommendedName>
            <fullName evidence="9">Phytosulfokine-alpha</fullName>
            <shortName evidence="9">PSK-alpha</shortName>
            <shortName evidence="9">Phytosulfokine-a</shortName>
        </recommendedName>
    </component>
    <component>
        <recommendedName>
            <fullName evidence="9">Phytosulfokine-beta</fullName>
            <shortName evidence="9">PSK-beta</shortName>
            <shortName evidence="9">Phytosulfokine-b</shortName>
        </recommendedName>
    </component>
</protein>
<dbReference type="GO" id="GO:0008283">
    <property type="term" value="P:cell population proliferation"/>
    <property type="evidence" value="ECO:0007669"/>
    <property type="project" value="UniProtKB-UniRule"/>
</dbReference>
<evidence type="ECO:0000256" key="5">
    <source>
        <dbReference type="ARBA" id="ARBA00022641"/>
    </source>
</evidence>
<feature type="signal peptide" evidence="9">
    <location>
        <begin position="1"/>
        <end position="24"/>
    </location>
</feature>
<comment type="function">
    <text evidence="9">Promotes plant cell differentiation, organogenesis and somatic embryogenesis as well as cell proliferation.</text>
</comment>
<dbReference type="GO" id="GO:0005576">
    <property type="term" value="C:extracellular region"/>
    <property type="evidence" value="ECO:0007669"/>
    <property type="project" value="UniProtKB-SubCell"/>
</dbReference>
<keyword evidence="5 9" id="KW-0765">Sulfation</keyword>
<evidence type="ECO:0000256" key="8">
    <source>
        <dbReference type="ARBA" id="ARBA00023030"/>
    </source>
</evidence>
<reference evidence="10" key="1">
    <citation type="submission" date="2017-07" db="EMBL/GenBank/DDBJ databases">
        <authorList>
            <person name="Sun Z.S."/>
            <person name="Albrecht U."/>
            <person name="Echele G."/>
            <person name="Lee C.C."/>
        </authorList>
    </citation>
    <scope>NUCLEOTIDE SEQUENCE</scope>
</reference>
<comment type="similarity">
    <text evidence="2 9">Belongs to the phytosulfokine family.</text>
</comment>
<organism evidence="10">
    <name type="scientific">Ipomoea pes-caprae</name>
    <name type="common">Railroad vine</name>
    <name type="synonym">Convolvulus pes-caprae</name>
    <dbReference type="NCBI Taxonomy" id="89656"/>
    <lineage>
        <taxon>Eukaryota</taxon>
        <taxon>Viridiplantae</taxon>
        <taxon>Streptophyta</taxon>
        <taxon>Embryophyta</taxon>
        <taxon>Tracheophyta</taxon>
        <taxon>Spermatophyta</taxon>
        <taxon>Magnoliopsida</taxon>
        <taxon>eudicotyledons</taxon>
        <taxon>Gunneridae</taxon>
        <taxon>Pentapetalae</taxon>
        <taxon>asterids</taxon>
        <taxon>lamiids</taxon>
        <taxon>Solanales</taxon>
        <taxon>Convolvulaceae</taxon>
        <taxon>Ipomoeeae</taxon>
        <taxon>Ipomoea</taxon>
    </lineage>
</organism>
<name>A0A2Z4HMY9_IPOPC</name>
<evidence type="ECO:0000256" key="7">
    <source>
        <dbReference type="ARBA" id="ARBA00022782"/>
    </source>
</evidence>
<keyword evidence="7 9" id="KW-0221">Differentiation</keyword>
<sequence length="81" mass="9181">MSPSKPTTFFIVALLLLLFTLSSASRPLPESRDQATILNKTQHEVVEKEESCKGVGEEECLMRRTLAAHLDYIYTQKENKP</sequence>
<keyword evidence="8 9" id="KW-0339">Growth factor</keyword>
<dbReference type="EMBL" id="MF680614">
    <property type="protein sequence ID" value="AWW16524.1"/>
    <property type="molecule type" value="mRNA"/>
</dbReference>
<evidence type="ECO:0000256" key="4">
    <source>
        <dbReference type="ARBA" id="ARBA00022525"/>
    </source>
</evidence>
<dbReference type="AlphaFoldDB" id="A0A2Z4HMY9"/>
<keyword evidence="3 9" id="KW-0217">Developmental protein</keyword>
<evidence type="ECO:0000313" key="10">
    <source>
        <dbReference type="EMBL" id="AWW16524.1"/>
    </source>
</evidence>
<comment type="PTM">
    <text evidence="9">Sulfation is important for activity and for the binding to a putative membrane receptor.</text>
</comment>
<dbReference type="GO" id="GO:0008083">
    <property type="term" value="F:growth factor activity"/>
    <property type="evidence" value="ECO:0007669"/>
    <property type="project" value="UniProtKB-UniRule"/>
</dbReference>
<dbReference type="Pfam" id="PF06404">
    <property type="entry name" value="PSK"/>
    <property type="match status" value="1"/>
</dbReference>
<comment type="PTM">
    <text evidence="9">PSK-alpha is produced by endopeptidase digestion. PSK-beta is produced from PSK-alpha by exopeptidase digestion.</text>
</comment>
<keyword evidence="6 9" id="KW-0732">Signal</keyword>
<dbReference type="PANTHER" id="PTHR33285">
    <property type="entry name" value="PHYTOSULFOKINES 3"/>
    <property type="match status" value="1"/>
</dbReference>
<evidence type="ECO:0000256" key="3">
    <source>
        <dbReference type="ARBA" id="ARBA00022473"/>
    </source>
</evidence>
<dbReference type="InterPro" id="IPR009438">
    <property type="entry name" value="Phytosulfokine"/>
</dbReference>
<evidence type="ECO:0000256" key="9">
    <source>
        <dbReference type="RuleBase" id="RU368031"/>
    </source>
</evidence>
<dbReference type="GO" id="GO:0030154">
    <property type="term" value="P:cell differentiation"/>
    <property type="evidence" value="ECO:0007669"/>
    <property type="project" value="UniProtKB-UniRule"/>
</dbReference>
<evidence type="ECO:0000256" key="6">
    <source>
        <dbReference type="ARBA" id="ARBA00022729"/>
    </source>
</evidence>
<proteinExistence type="evidence at transcript level"/>
<keyword evidence="4 9" id="KW-0964">Secreted</keyword>
<accession>A0A2Z4HMY9</accession>
<comment type="subcellular location">
    <subcellularLocation>
        <location evidence="1 9">Secreted</location>
    </subcellularLocation>
</comment>
<evidence type="ECO:0000256" key="2">
    <source>
        <dbReference type="ARBA" id="ARBA00010781"/>
    </source>
</evidence>
<feature type="chain" id="PRO_5031599592" description="Phytosulfokine" evidence="9">
    <location>
        <begin position="25"/>
        <end position="81"/>
    </location>
</feature>